<name>A0A3L6TD50_PANMI</name>
<dbReference type="SUPFAM" id="SSF52540">
    <property type="entry name" value="P-loop containing nucleoside triphosphate hydrolases"/>
    <property type="match status" value="1"/>
</dbReference>
<protein>
    <recommendedName>
        <fullName evidence="4">RecA family profile 1 domain-containing protein</fullName>
    </recommendedName>
</protein>
<dbReference type="GO" id="GO:0005657">
    <property type="term" value="C:replication fork"/>
    <property type="evidence" value="ECO:0007669"/>
    <property type="project" value="TreeGrafter"/>
</dbReference>
<keyword evidence="6" id="KW-1185">Reference proteome</keyword>
<comment type="subcellular location">
    <subcellularLocation>
        <location evidence="1">Nucleus</location>
    </subcellularLocation>
</comment>
<evidence type="ECO:0000259" key="4">
    <source>
        <dbReference type="PROSITE" id="PS50162"/>
    </source>
</evidence>
<evidence type="ECO:0000313" key="5">
    <source>
        <dbReference type="EMBL" id="RLN35438.1"/>
    </source>
</evidence>
<dbReference type="GO" id="GO:0000724">
    <property type="term" value="P:double-strand break repair via homologous recombination"/>
    <property type="evidence" value="ECO:0007669"/>
    <property type="project" value="TreeGrafter"/>
</dbReference>
<dbReference type="EMBL" id="PQIB02000002">
    <property type="protein sequence ID" value="RLN35438.1"/>
    <property type="molecule type" value="Genomic_DNA"/>
</dbReference>
<gene>
    <name evidence="5" type="ORF">C2845_PM03G28320</name>
</gene>
<evidence type="ECO:0000313" key="6">
    <source>
        <dbReference type="Proteomes" id="UP000275267"/>
    </source>
</evidence>
<dbReference type="InterPro" id="IPR051988">
    <property type="entry name" value="HRR_RAD51_Paralog"/>
</dbReference>
<dbReference type="PANTHER" id="PTHR46457">
    <property type="entry name" value="DNA REPAIR PROTEIN RAD51 HOMOLOG 4"/>
    <property type="match status" value="1"/>
</dbReference>
<sequence length="339" mass="36553">MSATRGRSGGGATASGCGLKRRNAPQDHEDSEMMNQDQPSTEDWCGRFWNGMELFKDVTEKKHFLPTGLKSIDTLLGGGLRQGQLTEITGPSSSGKTQPKDARLKSVMRSIICESVFDIFALFEVNNGGSKVCLLIIDSISSLLAPIIGGKYPQGRSMMISVAVILKKLADEHNLSVLVTNHMVSAGNGAVKPALGESWKAVPHVRLMISRECENNICTATVLKHTLLVARDELEEVEPREEGLHAMPHLHTSCWNYELMLLATGPAPSKAAAAPRSHALQTLLAARPPPHPPPPAPGQAAPLHYLRLPQAKPPQVLLGCTPGRERPTLLLVRSVPSGF</sequence>
<dbReference type="GO" id="GO:0007131">
    <property type="term" value="P:reciprocal meiotic recombination"/>
    <property type="evidence" value="ECO:0007669"/>
    <property type="project" value="TreeGrafter"/>
</dbReference>
<dbReference type="OrthoDB" id="336321at2759"/>
<dbReference type="InterPro" id="IPR020588">
    <property type="entry name" value="RecA_ATP-bd"/>
</dbReference>
<evidence type="ECO:0000256" key="3">
    <source>
        <dbReference type="SAM" id="MobiDB-lite"/>
    </source>
</evidence>
<dbReference type="GO" id="GO:0042148">
    <property type="term" value="P:DNA strand invasion"/>
    <property type="evidence" value="ECO:0007669"/>
    <property type="project" value="TreeGrafter"/>
</dbReference>
<dbReference type="Gene3D" id="3.40.50.300">
    <property type="entry name" value="P-loop containing nucleotide triphosphate hydrolases"/>
    <property type="match status" value="2"/>
</dbReference>
<dbReference type="AlphaFoldDB" id="A0A3L6TD50"/>
<proteinExistence type="predicted"/>
<accession>A0A3L6TD50</accession>
<dbReference type="GO" id="GO:0033063">
    <property type="term" value="C:Rad51B-Rad51C-Rad51D-XRCC2 complex"/>
    <property type="evidence" value="ECO:0007669"/>
    <property type="project" value="TreeGrafter"/>
</dbReference>
<dbReference type="GO" id="GO:0005815">
    <property type="term" value="C:microtubule organizing center"/>
    <property type="evidence" value="ECO:0007669"/>
    <property type="project" value="TreeGrafter"/>
</dbReference>
<dbReference type="PROSITE" id="PS50162">
    <property type="entry name" value="RECA_2"/>
    <property type="match status" value="1"/>
</dbReference>
<evidence type="ECO:0000256" key="1">
    <source>
        <dbReference type="ARBA" id="ARBA00004123"/>
    </source>
</evidence>
<organism evidence="5 6">
    <name type="scientific">Panicum miliaceum</name>
    <name type="common">Proso millet</name>
    <name type="synonym">Broomcorn millet</name>
    <dbReference type="NCBI Taxonomy" id="4540"/>
    <lineage>
        <taxon>Eukaryota</taxon>
        <taxon>Viridiplantae</taxon>
        <taxon>Streptophyta</taxon>
        <taxon>Embryophyta</taxon>
        <taxon>Tracheophyta</taxon>
        <taxon>Spermatophyta</taxon>
        <taxon>Magnoliopsida</taxon>
        <taxon>Liliopsida</taxon>
        <taxon>Poales</taxon>
        <taxon>Poaceae</taxon>
        <taxon>PACMAD clade</taxon>
        <taxon>Panicoideae</taxon>
        <taxon>Panicodae</taxon>
        <taxon>Paniceae</taxon>
        <taxon>Panicinae</taxon>
        <taxon>Panicum</taxon>
        <taxon>Panicum sect. Panicum</taxon>
    </lineage>
</organism>
<dbReference type="STRING" id="4540.A0A3L6TD50"/>
<keyword evidence="2" id="KW-0539">Nucleus</keyword>
<reference evidence="6" key="1">
    <citation type="journal article" date="2019" name="Nat. Commun.">
        <title>The genome of broomcorn millet.</title>
        <authorList>
            <person name="Zou C."/>
            <person name="Miki D."/>
            <person name="Li D."/>
            <person name="Tang Q."/>
            <person name="Xiao L."/>
            <person name="Rajput S."/>
            <person name="Deng P."/>
            <person name="Jia W."/>
            <person name="Huang R."/>
            <person name="Zhang M."/>
            <person name="Sun Y."/>
            <person name="Hu J."/>
            <person name="Fu X."/>
            <person name="Schnable P.S."/>
            <person name="Li F."/>
            <person name="Zhang H."/>
            <person name="Feng B."/>
            <person name="Zhu X."/>
            <person name="Liu R."/>
            <person name="Schnable J.C."/>
            <person name="Zhu J.-K."/>
            <person name="Zhang H."/>
        </authorList>
    </citation>
    <scope>NUCLEOTIDE SEQUENCE [LARGE SCALE GENOMIC DNA]</scope>
</reference>
<dbReference type="PANTHER" id="PTHR46457:SF1">
    <property type="entry name" value="DNA REPAIR PROTEIN RAD51 HOMOLOG 4"/>
    <property type="match status" value="1"/>
</dbReference>
<comment type="caution">
    <text evidence="5">The sequence shown here is derived from an EMBL/GenBank/DDBJ whole genome shotgun (WGS) entry which is preliminary data.</text>
</comment>
<dbReference type="GO" id="GO:0140664">
    <property type="term" value="F:ATP-dependent DNA damage sensor activity"/>
    <property type="evidence" value="ECO:0007669"/>
    <property type="project" value="InterPro"/>
</dbReference>
<feature type="region of interest" description="Disordered" evidence="3">
    <location>
        <begin position="1"/>
        <end position="40"/>
    </location>
</feature>
<feature type="domain" description="RecA family profile 1" evidence="4">
    <location>
        <begin position="61"/>
        <end position="183"/>
    </location>
</feature>
<dbReference type="GO" id="GO:0000723">
    <property type="term" value="P:telomere maintenance"/>
    <property type="evidence" value="ECO:0007669"/>
    <property type="project" value="TreeGrafter"/>
</dbReference>
<evidence type="ECO:0000256" key="2">
    <source>
        <dbReference type="ARBA" id="ARBA00023242"/>
    </source>
</evidence>
<dbReference type="GO" id="GO:0003697">
    <property type="term" value="F:single-stranded DNA binding"/>
    <property type="evidence" value="ECO:0007669"/>
    <property type="project" value="TreeGrafter"/>
</dbReference>
<dbReference type="Proteomes" id="UP000275267">
    <property type="component" value="Unassembled WGS sequence"/>
</dbReference>
<dbReference type="GO" id="GO:0000400">
    <property type="term" value="F:four-way junction DNA binding"/>
    <property type="evidence" value="ECO:0007669"/>
    <property type="project" value="TreeGrafter"/>
</dbReference>
<dbReference type="InterPro" id="IPR027417">
    <property type="entry name" value="P-loop_NTPase"/>
</dbReference>
<dbReference type="GO" id="GO:0005524">
    <property type="term" value="F:ATP binding"/>
    <property type="evidence" value="ECO:0007669"/>
    <property type="project" value="InterPro"/>
</dbReference>